<evidence type="ECO:0000256" key="3">
    <source>
        <dbReference type="SAM" id="MobiDB-lite"/>
    </source>
</evidence>
<keyword evidence="1 2" id="KW-0694">RNA-binding</keyword>
<evidence type="ECO:0000256" key="2">
    <source>
        <dbReference type="PROSITE-ProRule" id="PRU00266"/>
    </source>
</evidence>
<dbReference type="InterPro" id="IPR014720">
    <property type="entry name" value="dsRBD_dom"/>
</dbReference>
<dbReference type="CDD" id="cd00048">
    <property type="entry name" value="DSRM_SF"/>
    <property type="match status" value="1"/>
</dbReference>
<dbReference type="InterPro" id="IPR000999">
    <property type="entry name" value="RNase_III_dom"/>
</dbReference>
<dbReference type="Gene3D" id="3.30.160.20">
    <property type="match status" value="1"/>
</dbReference>
<dbReference type="PROSITE" id="PS50142">
    <property type="entry name" value="RNASE_3_2"/>
    <property type="match status" value="1"/>
</dbReference>
<dbReference type="Gene3D" id="1.10.1520.10">
    <property type="entry name" value="Ribonuclease III domain"/>
    <property type="match status" value="1"/>
</dbReference>
<gene>
    <name evidence="6" type="ORF">E1B28_001463</name>
</gene>
<feature type="compositionally biased region" description="Polar residues" evidence="3">
    <location>
        <begin position="157"/>
        <end position="170"/>
    </location>
</feature>
<dbReference type="PROSITE" id="PS50137">
    <property type="entry name" value="DS_RBD"/>
    <property type="match status" value="1"/>
</dbReference>
<sequence>MVIDVSRIKTMSFPPLPTIPQDIYMDVVTHRSLQRPAEPSDHGDTERLSLLGEHAMRMVVAHYIFSRYPSLTADGMKQKQEETLSNHNYRTWVNHYTQQYKLRLLAAPGTDPLTNDEEMIQFFHTYVGAVYHKNGLKDVISWIWGLLEPYDPAVNVDTPSQDGGDSSTNAQPPSYQSQQQYTPPFQPHQPHPGPAPFFQPHQSPPVSSPFFQPHQSPPGSSPLFQPHQSHPGPSPPTEPAPPLPNGVPTFLPNGVSSLITLGVVNQTAVQRGLVITYEPEAVGLAHSPIWTVRCMINGAERGRGQGKNQKVAKEEAARQAWVNMGW</sequence>
<evidence type="ECO:0000259" key="5">
    <source>
        <dbReference type="PROSITE" id="PS50142"/>
    </source>
</evidence>
<dbReference type="KEGG" id="more:E1B28_001463"/>
<name>A0A9P7V3T1_9AGAR</name>
<dbReference type="Pfam" id="PF00035">
    <property type="entry name" value="dsrm"/>
    <property type="match status" value="1"/>
</dbReference>
<feature type="domain" description="RNase III" evidence="5">
    <location>
        <begin position="21"/>
        <end position="135"/>
    </location>
</feature>
<accession>A0A9P7V3T1</accession>
<feature type="region of interest" description="Disordered" evidence="3">
    <location>
        <begin position="155"/>
        <end position="248"/>
    </location>
</feature>
<dbReference type="RefSeq" id="XP_043016107.1">
    <property type="nucleotide sequence ID" value="XM_043147398.1"/>
</dbReference>
<dbReference type="GO" id="GO:0003723">
    <property type="term" value="F:RNA binding"/>
    <property type="evidence" value="ECO:0007669"/>
    <property type="project" value="UniProtKB-UniRule"/>
</dbReference>
<keyword evidence="7" id="KW-1185">Reference proteome</keyword>
<organism evidence="6 7">
    <name type="scientific">Marasmius oreades</name>
    <name type="common">fairy-ring Marasmius</name>
    <dbReference type="NCBI Taxonomy" id="181124"/>
    <lineage>
        <taxon>Eukaryota</taxon>
        <taxon>Fungi</taxon>
        <taxon>Dikarya</taxon>
        <taxon>Basidiomycota</taxon>
        <taxon>Agaricomycotina</taxon>
        <taxon>Agaricomycetes</taxon>
        <taxon>Agaricomycetidae</taxon>
        <taxon>Agaricales</taxon>
        <taxon>Marasmiineae</taxon>
        <taxon>Marasmiaceae</taxon>
        <taxon>Marasmius</taxon>
    </lineage>
</organism>
<evidence type="ECO:0000313" key="7">
    <source>
        <dbReference type="Proteomes" id="UP001049176"/>
    </source>
</evidence>
<feature type="compositionally biased region" description="Pro residues" evidence="3">
    <location>
        <begin position="184"/>
        <end position="207"/>
    </location>
</feature>
<dbReference type="Proteomes" id="UP001049176">
    <property type="component" value="Chromosome 1"/>
</dbReference>
<protein>
    <recommendedName>
        <fullName evidence="8">DRBM domain-containing protein</fullName>
    </recommendedName>
</protein>
<feature type="domain" description="DRBM" evidence="4">
    <location>
        <begin position="253"/>
        <end position="326"/>
    </location>
</feature>
<dbReference type="AlphaFoldDB" id="A0A9P7V3T1"/>
<evidence type="ECO:0000313" key="6">
    <source>
        <dbReference type="EMBL" id="KAG7099637.1"/>
    </source>
</evidence>
<feature type="compositionally biased region" description="Pro residues" evidence="3">
    <location>
        <begin position="232"/>
        <end position="245"/>
    </location>
</feature>
<dbReference type="SUPFAM" id="SSF69065">
    <property type="entry name" value="RNase III domain-like"/>
    <property type="match status" value="1"/>
</dbReference>
<feature type="compositionally biased region" description="Low complexity" evidence="3">
    <location>
        <begin position="221"/>
        <end position="231"/>
    </location>
</feature>
<dbReference type="GeneID" id="66070539"/>
<evidence type="ECO:0008006" key="8">
    <source>
        <dbReference type="Google" id="ProtNLM"/>
    </source>
</evidence>
<comment type="caution">
    <text evidence="6">The sequence shown here is derived from an EMBL/GenBank/DDBJ whole genome shotgun (WGS) entry which is preliminary data.</text>
</comment>
<dbReference type="GO" id="GO:0004525">
    <property type="term" value="F:ribonuclease III activity"/>
    <property type="evidence" value="ECO:0007669"/>
    <property type="project" value="InterPro"/>
</dbReference>
<dbReference type="EMBL" id="CM032181">
    <property type="protein sequence ID" value="KAG7099637.1"/>
    <property type="molecule type" value="Genomic_DNA"/>
</dbReference>
<evidence type="ECO:0000259" key="4">
    <source>
        <dbReference type="PROSITE" id="PS50137"/>
    </source>
</evidence>
<feature type="compositionally biased region" description="Low complexity" evidence="3">
    <location>
        <begin position="171"/>
        <end position="183"/>
    </location>
</feature>
<dbReference type="InterPro" id="IPR036389">
    <property type="entry name" value="RNase_III_sf"/>
</dbReference>
<dbReference type="GO" id="GO:0006396">
    <property type="term" value="P:RNA processing"/>
    <property type="evidence" value="ECO:0007669"/>
    <property type="project" value="InterPro"/>
</dbReference>
<proteinExistence type="predicted"/>
<dbReference type="SMART" id="SM00358">
    <property type="entry name" value="DSRM"/>
    <property type="match status" value="1"/>
</dbReference>
<dbReference type="SUPFAM" id="SSF54768">
    <property type="entry name" value="dsRNA-binding domain-like"/>
    <property type="match status" value="1"/>
</dbReference>
<reference evidence="6" key="1">
    <citation type="journal article" date="2021" name="Genome Biol. Evol.">
        <title>The assembled and annotated genome of the fairy-ring fungus Marasmius oreades.</title>
        <authorList>
            <person name="Hiltunen M."/>
            <person name="Ament-Velasquez S.L."/>
            <person name="Johannesson H."/>
        </authorList>
    </citation>
    <scope>NUCLEOTIDE SEQUENCE</scope>
    <source>
        <strain evidence="6">03SP1</strain>
    </source>
</reference>
<evidence type="ECO:0000256" key="1">
    <source>
        <dbReference type="ARBA" id="ARBA00022884"/>
    </source>
</evidence>
<dbReference type="OrthoDB" id="3353871at2759"/>